<protein>
    <submittedName>
        <fullName evidence="1">Uncharacterized protein</fullName>
    </submittedName>
</protein>
<dbReference type="EMBL" id="PGEM01000020">
    <property type="protein sequence ID" value="PPJ64813.1"/>
    <property type="molecule type" value="Genomic_DNA"/>
</dbReference>
<evidence type="ECO:0000313" key="2">
    <source>
        <dbReference type="Proteomes" id="UP000239589"/>
    </source>
</evidence>
<gene>
    <name evidence="1" type="ORF">CUN59_02730</name>
</gene>
<name>A0A2S6CYH2_9CYAN</name>
<dbReference type="AlphaFoldDB" id="A0A2S6CYH2"/>
<accession>A0A2S6CYH2</accession>
<reference evidence="1 2" key="1">
    <citation type="submission" date="2018-02" db="EMBL/GenBank/DDBJ databases">
        <title>Discovery of a pederin family compound in a non-symbiotic bloom-forming cyanobacterium.</title>
        <authorList>
            <person name="Kust A."/>
            <person name="Mares J."/>
            <person name="Jokela J."/>
            <person name="Urajova P."/>
            <person name="Hajek J."/>
            <person name="Saurav K."/>
            <person name="Voracova K."/>
            <person name="Fewer D.P."/>
            <person name="Haapaniemi E."/>
            <person name="Permi P."/>
            <person name="Rehakova K."/>
            <person name="Sivonen K."/>
            <person name="Hrouzek P."/>
        </authorList>
    </citation>
    <scope>NUCLEOTIDE SEQUENCE [LARGE SCALE GENOMIC DNA]</scope>
    <source>
        <strain evidence="1 2">CHARLIE-1</strain>
    </source>
</reference>
<keyword evidence="2" id="KW-1185">Reference proteome</keyword>
<comment type="caution">
    <text evidence="1">The sequence shown here is derived from an EMBL/GenBank/DDBJ whole genome shotgun (WGS) entry which is preliminary data.</text>
</comment>
<organism evidence="1 2">
    <name type="scientific">Cuspidothrix issatschenkoi CHARLIE-1</name>
    <dbReference type="NCBI Taxonomy" id="2052836"/>
    <lineage>
        <taxon>Bacteria</taxon>
        <taxon>Bacillati</taxon>
        <taxon>Cyanobacteriota</taxon>
        <taxon>Cyanophyceae</taxon>
        <taxon>Nostocales</taxon>
        <taxon>Aphanizomenonaceae</taxon>
        <taxon>Cuspidothrix</taxon>
    </lineage>
</organism>
<sequence length="556" mass="62902">MLSVIAGNLFAANKVNSAPTGNDITCPPAPAGKMYRFIEGIDKCLVPLSQSELEQLNDPFATKILRKGIYPNTVADLDKKIGDKLGYKPTTYIVGEGVQIPAAVSSRDNIRGLRYLFTWGNNENESKIMMSKLGATSKKSMTEVISFDEKSNEYNYYLLRPQVPEFYAKKDFPFVWAYVGNASMAQGTPAMGHGCFSCHHNGTPVMREIELPWNNWHSQRAITASTQLPKNIVTEGYFIQRRGADVFEPIIRGNFQEYYTNWLKKRTTNQNGVTQIRDVDKMLRHVTTNTTVNLKSSDVQSEGINTSPPNLDITGVPPNDTFLADTLLQTTLGLDYKTLSVKLPRKEYDAYLKEHNFKLVGTKEFFRGSEKAFEYPGSTYFAFFVPQVPAEDIYMTQKLMQSKILTNKFVASILMVDFKNPLFSEKRTSLDKYAQQITTGTITNGVSSVPGDFVDKIKQTGAKACAAGNFDNCSAEEQFLYNWELPDQEWKQITTQRLQTHVNSIANLEPSQRLDYLMRWSVKQQMSFAKEPRFCKFFESRALFPESDLAQTPEPC</sequence>
<dbReference type="Proteomes" id="UP000239589">
    <property type="component" value="Unassembled WGS sequence"/>
</dbReference>
<evidence type="ECO:0000313" key="1">
    <source>
        <dbReference type="EMBL" id="PPJ64813.1"/>
    </source>
</evidence>
<proteinExistence type="predicted"/>